<dbReference type="Pfam" id="PF07793">
    <property type="entry name" value="DUF1631"/>
    <property type="match status" value="1"/>
</dbReference>
<feature type="region of interest" description="Disordered" evidence="1">
    <location>
        <begin position="617"/>
        <end position="681"/>
    </location>
</feature>
<evidence type="ECO:0000313" key="3">
    <source>
        <dbReference type="Proteomes" id="UP001501627"/>
    </source>
</evidence>
<proteinExistence type="predicted"/>
<reference evidence="3" key="1">
    <citation type="journal article" date="2019" name="Int. J. Syst. Evol. Microbiol.">
        <title>The Global Catalogue of Microorganisms (GCM) 10K type strain sequencing project: providing services to taxonomists for standard genome sequencing and annotation.</title>
        <authorList>
            <consortium name="The Broad Institute Genomics Platform"/>
            <consortium name="The Broad Institute Genome Sequencing Center for Infectious Disease"/>
            <person name="Wu L."/>
            <person name="Ma J."/>
        </authorList>
    </citation>
    <scope>NUCLEOTIDE SEQUENCE [LARGE SCALE GENOMIC DNA]</scope>
    <source>
        <strain evidence="3">JCM 17561</strain>
    </source>
</reference>
<evidence type="ECO:0000256" key="1">
    <source>
        <dbReference type="SAM" id="MobiDB-lite"/>
    </source>
</evidence>
<keyword evidence="3" id="KW-1185">Reference proteome</keyword>
<dbReference type="RefSeq" id="WP_103046431.1">
    <property type="nucleotide sequence ID" value="NZ_BAABBP010000011.1"/>
</dbReference>
<protein>
    <recommendedName>
        <fullName evidence="4">DUF1631 family protein</fullName>
    </recommendedName>
</protein>
<accession>A0ABP7R986</accession>
<dbReference type="Proteomes" id="UP001501627">
    <property type="component" value="Unassembled WGS sequence"/>
</dbReference>
<gene>
    <name evidence="2" type="ORF">GCM10022279_16160</name>
</gene>
<sequence>MALSATRARSVFRACVVKAIQDSDAMLGLLIEATRSTLLQEEATVRDLQRRDLLSDGQRLLGQHEAKLRKDFPTALLEIFAEGPSQARAQQGQRGSVDLDELVLMDDADVLAHVELARAQQAVTLATEVALPELDALVSAAQGLQHVQPEGNPLRPENYIRALQQVIAATGVSAEVRQLWMNTLRDQLGRQLVQTYRQAAQSLREHGVEPVGYARAQPGAGAYTVGYGSSHLGGGYLPSGPAPVFGHSSGHGAVGDSAYAAGYTGHGAGHGGYGGYGAGAAVDEDMLTAGMLRQMLAAGGDPFAADWQAPAMGRAGTGRAAHPGGSSYGAAAHGGAAGRTSPVSGVAASYWQASLPGGLSAGTGGQQGQASHDVVARMVDNISHDTRLLVPMQRAVQKLEPALQQLVRYDSGFFSNPAHPARQLLDEMTQRSLQYASEDAAGWRRFIHVVNKAVAYLATSDTRSAKPFARVLQALEKAWSHYEHQQLDREQLQQRQVLAEQVAADLRRLADFERVPLTLQAFITGPWADVVAHIRSGDAQSPDPQGYIALVPTLLRCAQPEQLRAQPRPLAAALLQMRSVIRDGLRSIDYPEEGVSRMLGYLSQLQRQAQVYASAPATGEVPDDGDLQAGPVTGVDLDIGGDAPQAGPESAEKPVAQAAPEPLPVQSPAEPEPPPRHEPLLDADNLERLPQLIDPPELKDLEAAPAADAAPAEPRHYDLPLGQWVQIGTSQGLVLTRLTWSSPRNTLFLFTAPDGSTQSMTRRMIDKLSAEGVFQPVDAPPGAL</sequence>
<dbReference type="EMBL" id="BAABBP010000011">
    <property type="protein sequence ID" value="GAA3993471.1"/>
    <property type="molecule type" value="Genomic_DNA"/>
</dbReference>
<evidence type="ECO:0008006" key="4">
    <source>
        <dbReference type="Google" id="ProtNLM"/>
    </source>
</evidence>
<comment type="caution">
    <text evidence="2">The sequence shown here is derived from an EMBL/GenBank/DDBJ whole genome shotgun (WGS) entry which is preliminary data.</text>
</comment>
<evidence type="ECO:0000313" key="2">
    <source>
        <dbReference type="EMBL" id="GAA3993471.1"/>
    </source>
</evidence>
<organism evidence="2 3">
    <name type="scientific">Comamonas faecalis</name>
    <dbReference type="NCBI Taxonomy" id="1387849"/>
    <lineage>
        <taxon>Bacteria</taxon>
        <taxon>Pseudomonadati</taxon>
        <taxon>Pseudomonadota</taxon>
        <taxon>Betaproteobacteria</taxon>
        <taxon>Burkholderiales</taxon>
        <taxon>Comamonadaceae</taxon>
        <taxon>Comamonas</taxon>
    </lineage>
</organism>
<name>A0ABP7R986_9BURK</name>
<dbReference type="InterPro" id="IPR012434">
    <property type="entry name" value="DUF1631"/>
</dbReference>